<accession>A0A4Q7V1K2</accession>
<feature type="region of interest" description="Disordered" evidence="2">
    <location>
        <begin position="1"/>
        <end position="79"/>
    </location>
</feature>
<feature type="compositionally biased region" description="Basic and acidic residues" evidence="2">
    <location>
        <begin position="1"/>
        <end position="20"/>
    </location>
</feature>
<gene>
    <name evidence="5" type="ORF">EV383_5143</name>
</gene>
<evidence type="ECO:0000256" key="2">
    <source>
        <dbReference type="SAM" id="MobiDB-lite"/>
    </source>
</evidence>
<protein>
    <submittedName>
        <fullName evidence="5">LytR family transcriptional attenuator</fullName>
    </submittedName>
</protein>
<feature type="compositionally biased region" description="Low complexity" evidence="2">
    <location>
        <begin position="21"/>
        <end position="58"/>
    </location>
</feature>
<dbReference type="Pfam" id="PF03816">
    <property type="entry name" value="LytR_cpsA_psr"/>
    <property type="match status" value="1"/>
</dbReference>
<name>A0A4Q7V1K2_PSEST</name>
<keyword evidence="6" id="KW-1185">Reference proteome</keyword>
<dbReference type="RefSeq" id="WP_242623306.1">
    <property type="nucleotide sequence ID" value="NZ_SHKL01000001.1"/>
</dbReference>
<comment type="caution">
    <text evidence="5">The sequence shown here is derived from an EMBL/GenBank/DDBJ whole genome shotgun (WGS) entry which is preliminary data.</text>
</comment>
<dbReference type="InterPro" id="IPR027381">
    <property type="entry name" value="LytR/CpsA/Psr_C"/>
</dbReference>
<dbReference type="NCBIfam" id="TIGR00350">
    <property type="entry name" value="lytR_cpsA_psr"/>
    <property type="match status" value="1"/>
</dbReference>
<dbReference type="InterPro" id="IPR050922">
    <property type="entry name" value="LytR/CpsA/Psr_CW_biosynth"/>
</dbReference>
<reference evidence="5 6" key="1">
    <citation type="submission" date="2019-02" db="EMBL/GenBank/DDBJ databases">
        <title>Sequencing the genomes of 1000 actinobacteria strains.</title>
        <authorList>
            <person name="Klenk H.-P."/>
        </authorList>
    </citation>
    <scope>NUCLEOTIDE SEQUENCE [LARGE SCALE GENOMIC DNA]</scope>
    <source>
        <strain evidence="5 6">DSM 45779</strain>
    </source>
</reference>
<evidence type="ECO:0000256" key="1">
    <source>
        <dbReference type="ARBA" id="ARBA00006068"/>
    </source>
</evidence>
<dbReference type="Pfam" id="PF13399">
    <property type="entry name" value="LytR_C"/>
    <property type="match status" value="1"/>
</dbReference>
<dbReference type="AlphaFoldDB" id="A0A4Q7V1K2"/>
<evidence type="ECO:0000259" key="3">
    <source>
        <dbReference type="Pfam" id="PF03816"/>
    </source>
</evidence>
<feature type="domain" description="Cell envelope-related transcriptional attenuator" evidence="3">
    <location>
        <begin position="166"/>
        <end position="335"/>
    </location>
</feature>
<proteinExistence type="inferred from homology"/>
<feature type="compositionally biased region" description="Acidic residues" evidence="2">
    <location>
        <begin position="417"/>
        <end position="426"/>
    </location>
</feature>
<comment type="similarity">
    <text evidence="1">Belongs to the LytR/CpsA/Psr (LCP) family.</text>
</comment>
<dbReference type="PANTHER" id="PTHR33392">
    <property type="entry name" value="POLYISOPRENYL-TEICHOIC ACID--PEPTIDOGLYCAN TEICHOIC ACID TRANSFERASE TAGU"/>
    <property type="match status" value="1"/>
</dbReference>
<dbReference type="Proteomes" id="UP000291591">
    <property type="component" value="Unassembled WGS sequence"/>
</dbReference>
<feature type="domain" description="LytR/CpsA/Psr regulator C-terminal" evidence="4">
    <location>
        <begin position="434"/>
        <end position="518"/>
    </location>
</feature>
<dbReference type="Gene3D" id="3.40.630.190">
    <property type="entry name" value="LCP protein"/>
    <property type="match status" value="1"/>
</dbReference>
<evidence type="ECO:0000313" key="6">
    <source>
        <dbReference type="Proteomes" id="UP000291591"/>
    </source>
</evidence>
<dbReference type="PANTHER" id="PTHR33392:SF6">
    <property type="entry name" value="POLYISOPRENYL-TEICHOIC ACID--PEPTIDOGLYCAN TEICHOIC ACID TRANSFERASE TAGU"/>
    <property type="match status" value="1"/>
</dbReference>
<sequence length="558" mass="56575">MTDIRDPWLRSADRRAEHPLPGRSGSYRPPSPATVRTSSSRSSASRTASAGSAAAARAAARRETRGRTSAPPPRTGTGWDRWAHRLRVGVAVSSAVVIAVTGAAWSLYHDVTSGITTTNVITGGSSGGDQNILLVGVDSRTDAQGNPLPKEALAQLRSGADSGVLNSDTIILVHVPADGTSATAFSIPRDSYVNIPGYRQDKINAAYPATKAEAASKLVADGVKDPRQVDQQSSATGRSSLIATVQDLTGLTVDHYAEVNLLGFYNLTNAIGGVDVCLKAPAKDPLSGADFAAGPQTISGADALAFVRQRHGLAGGDLSRIKRQQVFMAAVANKILAGGTLTDSDKLSALIGVVQQSVVIDSGWDLLSFARQASDIAAGKMDFLTIPTGGSEHNTRGDVVAIDENQVRDFVARQTEPEDEPAEEASDAPAPAPVTADVGNGSGTTGLAAQVAGTLSQNGITTGAVENAPDRATSVVRYSRADGDAGARKVAGALGGIGVEQSDGVAPGRVQVLIGTDFPGAGSGTAAVSASGSTGAAAAPAAAPVAPPITAGGVPCID</sequence>
<dbReference type="EMBL" id="SHKL01000001">
    <property type="protein sequence ID" value="RZT88206.1"/>
    <property type="molecule type" value="Genomic_DNA"/>
</dbReference>
<dbReference type="InterPro" id="IPR004474">
    <property type="entry name" value="LytR_CpsA_psr"/>
</dbReference>
<dbReference type="Gene3D" id="3.30.70.2390">
    <property type="match status" value="1"/>
</dbReference>
<feature type="region of interest" description="Disordered" evidence="2">
    <location>
        <begin position="414"/>
        <end position="434"/>
    </location>
</feature>
<evidence type="ECO:0000259" key="4">
    <source>
        <dbReference type="Pfam" id="PF13399"/>
    </source>
</evidence>
<organism evidence="5 6">
    <name type="scientific">Pseudonocardia sediminis</name>
    <dbReference type="NCBI Taxonomy" id="1397368"/>
    <lineage>
        <taxon>Bacteria</taxon>
        <taxon>Bacillati</taxon>
        <taxon>Actinomycetota</taxon>
        <taxon>Actinomycetes</taxon>
        <taxon>Pseudonocardiales</taxon>
        <taxon>Pseudonocardiaceae</taxon>
        <taxon>Pseudonocardia</taxon>
    </lineage>
</organism>
<evidence type="ECO:0000313" key="5">
    <source>
        <dbReference type="EMBL" id="RZT88206.1"/>
    </source>
</evidence>